<dbReference type="AlphaFoldDB" id="A0A9P6GP18"/>
<dbReference type="OrthoDB" id="10600924at2759"/>
<dbReference type="EMBL" id="WJXW01000002">
    <property type="protein sequence ID" value="KAF9739206.1"/>
    <property type="molecule type" value="Genomic_DNA"/>
</dbReference>
<gene>
    <name evidence="1" type="ORF">PMIN01_01840</name>
</gene>
<proteinExistence type="predicted"/>
<comment type="caution">
    <text evidence="1">The sequence shown here is derived from an EMBL/GenBank/DDBJ whole genome shotgun (WGS) entry which is preliminary data.</text>
</comment>
<dbReference type="Proteomes" id="UP000756921">
    <property type="component" value="Unassembled WGS sequence"/>
</dbReference>
<evidence type="ECO:0000313" key="1">
    <source>
        <dbReference type="EMBL" id="KAF9739206.1"/>
    </source>
</evidence>
<keyword evidence="2" id="KW-1185">Reference proteome</keyword>
<evidence type="ECO:0000313" key="2">
    <source>
        <dbReference type="Proteomes" id="UP000756921"/>
    </source>
</evidence>
<accession>A0A9P6GP18</accession>
<name>A0A9P6GP18_9PLEO</name>
<reference evidence="1" key="1">
    <citation type="journal article" date="2020" name="Mol. Plant Microbe Interact.">
        <title>Genome Sequence of the Biocontrol Agent Coniothyrium minitans strain Conio (IMI 134523).</title>
        <authorList>
            <person name="Patel D."/>
            <person name="Shittu T.A."/>
            <person name="Baroncelli R."/>
            <person name="Muthumeenakshi S."/>
            <person name="Osborne T.H."/>
            <person name="Janganan T.K."/>
            <person name="Sreenivasaprasad S."/>
        </authorList>
    </citation>
    <scope>NUCLEOTIDE SEQUENCE</scope>
    <source>
        <strain evidence="1">Conio</strain>
    </source>
</reference>
<organism evidence="1 2">
    <name type="scientific">Paraphaeosphaeria minitans</name>
    <dbReference type="NCBI Taxonomy" id="565426"/>
    <lineage>
        <taxon>Eukaryota</taxon>
        <taxon>Fungi</taxon>
        <taxon>Dikarya</taxon>
        <taxon>Ascomycota</taxon>
        <taxon>Pezizomycotina</taxon>
        <taxon>Dothideomycetes</taxon>
        <taxon>Pleosporomycetidae</taxon>
        <taxon>Pleosporales</taxon>
        <taxon>Massarineae</taxon>
        <taxon>Didymosphaeriaceae</taxon>
        <taxon>Paraphaeosphaeria</taxon>
    </lineage>
</organism>
<protein>
    <submittedName>
        <fullName evidence="1">Uncharacterized protein</fullName>
    </submittedName>
</protein>
<sequence>MPRPAVTAAAFASSGTHQQPALHRFSSTLTKYSPPTAYNFLLIHRFLRCKPHQCVTAARDSFSASLRCPPAGVLQVGRLHIPPTRLHHLTPSNQPTSCLHSVRCYFC</sequence>